<protein>
    <submittedName>
        <fullName evidence="3">Type II toxin-antitoxin system RelE/ParE family toxin</fullName>
    </submittedName>
</protein>
<keyword evidence="2" id="KW-0175">Coiled coil</keyword>
<dbReference type="Pfam" id="PF05016">
    <property type="entry name" value="ParE_toxin"/>
    <property type="match status" value="1"/>
</dbReference>
<dbReference type="SUPFAM" id="SSF143011">
    <property type="entry name" value="RelE-like"/>
    <property type="match status" value="1"/>
</dbReference>
<evidence type="ECO:0000313" key="3">
    <source>
        <dbReference type="EMBL" id="QCT93779.1"/>
    </source>
</evidence>
<dbReference type="Gene3D" id="3.30.2310.20">
    <property type="entry name" value="RelE-like"/>
    <property type="match status" value="1"/>
</dbReference>
<sequence length="86" mass="10518">MFKIEFIEEAVKEFKKLDKPIQKLIKQKLELLAKDLNKLKNNIKQLKGKYKNKYRLRVGNYRIIYQLKEDVLIILIVRIRHRKEAH</sequence>
<evidence type="ECO:0000256" key="2">
    <source>
        <dbReference type="SAM" id="Coils"/>
    </source>
</evidence>
<keyword evidence="4" id="KW-1185">Reference proteome</keyword>
<gene>
    <name evidence="3" type="ORF">FE773_00870</name>
</gene>
<dbReference type="PANTHER" id="PTHR38813:SF1">
    <property type="entry name" value="TOXIN RELE1-RELATED"/>
    <property type="match status" value="1"/>
</dbReference>
<dbReference type="Proteomes" id="UP000306825">
    <property type="component" value="Chromosome"/>
</dbReference>
<dbReference type="EMBL" id="CP040463">
    <property type="protein sequence ID" value="QCT93779.1"/>
    <property type="molecule type" value="Genomic_DNA"/>
</dbReference>
<feature type="coiled-coil region" evidence="2">
    <location>
        <begin position="22"/>
        <end position="56"/>
    </location>
</feature>
<dbReference type="PANTHER" id="PTHR38813">
    <property type="match status" value="1"/>
</dbReference>
<accession>A0ABX5V836</accession>
<name>A0ABX5V836_9BACT</name>
<dbReference type="InterPro" id="IPR035093">
    <property type="entry name" value="RelE/ParE_toxin_dom_sf"/>
</dbReference>
<keyword evidence="1" id="KW-1277">Toxin-antitoxin system</keyword>
<evidence type="ECO:0000313" key="4">
    <source>
        <dbReference type="Proteomes" id="UP000306825"/>
    </source>
</evidence>
<dbReference type="InterPro" id="IPR052747">
    <property type="entry name" value="TA_system_RelE_toxin"/>
</dbReference>
<proteinExistence type="predicted"/>
<organism evidence="3 4">
    <name type="scientific">Caminibacter mediatlanticus TB-2</name>
    <dbReference type="NCBI Taxonomy" id="391592"/>
    <lineage>
        <taxon>Bacteria</taxon>
        <taxon>Pseudomonadati</taxon>
        <taxon>Campylobacterota</taxon>
        <taxon>Epsilonproteobacteria</taxon>
        <taxon>Nautiliales</taxon>
        <taxon>Nautiliaceae</taxon>
        <taxon>Caminibacter</taxon>
    </lineage>
</organism>
<evidence type="ECO:0000256" key="1">
    <source>
        <dbReference type="ARBA" id="ARBA00022649"/>
    </source>
</evidence>
<dbReference type="InterPro" id="IPR007712">
    <property type="entry name" value="RelE/ParE_toxin"/>
</dbReference>
<reference evidence="3 4" key="1">
    <citation type="submission" date="2019-05" db="EMBL/GenBank/DDBJ databases">
        <title>A comparative analysis of the Nautiliaceae.</title>
        <authorList>
            <person name="Grosche A."/>
            <person name="Smedile F."/>
            <person name="Vetriani C."/>
        </authorList>
    </citation>
    <scope>NUCLEOTIDE SEQUENCE [LARGE SCALE GENOMIC DNA]</scope>
    <source>
        <strain evidence="3 4">TB-2</strain>
    </source>
</reference>
<dbReference type="RefSeq" id="WP_138322770.1">
    <property type="nucleotide sequence ID" value="NZ_CP040463.1"/>
</dbReference>
<dbReference type="NCBIfam" id="TIGR02385">
    <property type="entry name" value="RelE_StbE"/>
    <property type="match status" value="1"/>
</dbReference>